<dbReference type="Pfam" id="PF15567">
    <property type="entry name" value="Imm35"/>
    <property type="match status" value="1"/>
</dbReference>
<dbReference type="InterPro" id="IPR029082">
    <property type="entry name" value="Imm35"/>
</dbReference>
<evidence type="ECO:0000313" key="3">
    <source>
        <dbReference type="Proteomes" id="UP000315648"/>
    </source>
</evidence>
<evidence type="ECO:0000313" key="2">
    <source>
        <dbReference type="EMBL" id="TSJ74690.1"/>
    </source>
</evidence>
<proteinExistence type="predicted"/>
<organism evidence="2 3">
    <name type="scientific">Rariglobus hedericola</name>
    <dbReference type="NCBI Taxonomy" id="2597822"/>
    <lineage>
        <taxon>Bacteria</taxon>
        <taxon>Pseudomonadati</taxon>
        <taxon>Verrucomicrobiota</taxon>
        <taxon>Opitutia</taxon>
        <taxon>Opitutales</taxon>
        <taxon>Opitutaceae</taxon>
        <taxon>Rariglobus</taxon>
    </lineage>
</organism>
<name>A0A556QDH5_9BACT</name>
<reference evidence="2 3" key="1">
    <citation type="submission" date="2019-07" db="EMBL/GenBank/DDBJ databases">
        <title>Description of 53C-WASEF.</title>
        <authorList>
            <person name="Pitt A."/>
            <person name="Hahn M.W."/>
        </authorList>
    </citation>
    <scope>NUCLEOTIDE SEQUENCE [LARGE SCALE GENOMIC DNA]</scope>
    <source>
        <strain evidence="2 3">53C-WASEF</strain>
    </source>
</reference>
<dbReference type="AlphaFoldDB" id="A0A556QDH5"/>
<protein>
    <recommendedName>
        <fullName evidence="1">Immunity protein 35 domain-containing protein</fullName>
    </recommendedName>
</protein>
<evidence type="ECO:0000259" key="1">
    <source>
        <dbReference type="Pfam" id="PF15567"/>
    </source>
</evidence>
<keyword evidence="3" id="KW-1185">Reference proteome</keyword>
<sequence length="130" mass="14466">MSDLKRWAKIMITTAKANQLAVDWLGKAERDMNAFGSALPGHAEKAPTHLMILDALTEEHDFGWVFYWTSREYHETGDIRHALGGNAPLIVDRDDGSIHITGTAKRTTVYIDDYRKIKNGAQPAATDNAV</sequence>
<comment type="caution">
    <text evidence="2">The sequence shown here is derived from an EMBL/GenBank/DDBJ whole genome shotgun (WGS) entry which is preliminary data.</text>
</comment>
<accession>A0A556QDH5</accession>
<feature type="domain" description="Immunity protein 35" evidence="1">
    <location>
        <begin position="48"/>
        <end position="102"/>
    </location>
</feature>
<dbReference type="RefSeq" id="WP_144354289.1">
    <property type="nucleotide sequence ID" value="NZ_CBCRVV010000047.1"/>
</dbReference>
<dbReference type="EMBL" id="VMBG01000005">
    <property type="protein sequence ID" value="TSJ74690.1"/>
    <property type="molecule type" value="Genomic_DNA"/>
</dbReference>
<dbReference type="Proteomes" id="UP000315648">
    <property type="component" value="Unassembled WGS sequence"/>
</dbReference>
<gene>
    <name evidence="2" type="ORF">FPL22_17245</name>
</gene>
<dbReference type="OrthoDB" id="681022at2"/>